<evidence type="ECO:0000313" key="18">
    <source>
        <dbReference type="Proteomes" id="UP001178461"/>
    </source>
</evidence>
<feature type="region of interest" description="Disordered" evidence="13">
    <location>
        <begin position="92"/>
        <end position="124"/>
    </location>
</feature>
<keyword evidence="18" id="KW-1185">Reference proteome</keyword>
<evidence type="ECO:0000256" key="2">
    <source>
        <dbReference type="ARBA" id="ARBA00010665"/>
    </source>
</evidence>
<dbReference type="GO" id="GO:0030335">
    <property type="term" value="P:positive regulation of cell migration"/>
    <property type="evidence" value="ECO:0007669"/>
    <property type="project" value="InterPro"/>
</dbReference>
<dbReference type="AlphaFoldDB" id="A0AA35L9B7"/>
<reference evidence="17" key="1">
    <citation type="submission" date="2022-12" db="EMBL/GenBank/DDBJ databases">
        <authorList>
            <person name="Alioto T."/>
            <person name="Alioto T."/>
            <person name="Gomez Garrido J."/>
        </authorList>
    </citation>
    <scope>NUCLEOTIDE SEQUENCE</scope>
</reference>
<evidence type="ECO:0000256" key="14">
    <source>
        <dbReference type="SAM" id="Phobius"/>
    </source>
</evidence>
<name>A0AA35L9B7_9SAUR</name>
<feature type="signal peptide" evidence="15">
    <location>
        <begin position="1"/>
        <end position="19"/>
    </location>
</feature>
<dbReference type="EMBL" id="OX395138">
    <property type="protein sequence ID" value="CAI5791703.1"/>
    <property type="molecule type" value="Genomic_DNA"/>
</dbReference>
<comment type="similarity">
    <text evidence="2">Belongs to the intercrine alpha (chemokine CxC) family.</text>
</comment>
<evidence type="ECO:0000256" key="3">
    <source>
        <dbReference type="ARBA" id="ARBA00017995"/>
    </source>
</evidence>
<evidence type="ECO:0000256" key="13">
    <source>
        <dbReference type="SAM" id="MobiDB-lite"/>
    </source>
</evidence>
<dbReference type="GO" id="GO:0010818">
    <property type="term" value="P:T cell chemotaxis"/>
    <property type="evidence" value="ECO:0007669"/>
    <property type="project" value="TreeGrafter"/>
</dbReference>
<dbReference type="GO" id="GO:0034341">
    <property type="term" value="P:response to type II interferon"/>
    <property type="evidence" value="ECO:0007669"/>
    <property type="project" value="InterPro"/>
</dbReference>
<evidence type="ECO:0000313" key="17">
    <source>
        <dbReference type="EMBL" id="CAI5791703.1"/>
    </source>
</evidence>
<feature type="region of interest" description="Disordered" evidence="13">
    <location>
        <begin position="138"/>
        <end position="184"/>
    </location>
</feature>
<dbReference type="GO" id="GO:0034612">
    <property type="term" value="P:response to tumor necrosis factor"/>
    <property type="evidence" value="ECO:0007669"/>
    <property type="project" value="InterPro"/>
</dbReference>
<evidence type="ECO:0000256" key="5">
    <source>
        <dbReference type="ARBA" id="ARBA00022514"/>
    </source>
</evidence>
<accession>A0AA35L9B7</accession>
<feature type="transmembrane region" description="Helical" evidence="14">
    <location>
        <begin position="192"/>
        <end position="212"/>
    </location>
</feature>
<dbReference type="Pfam" id="PF20902">
    <property type="entry name" value="CXCL16"/>
    <property type="match status" value="1"/>
</dbReference>
<gene>
    <name evidence="17" type="ORF">PODLI_1B024167</name>
</gene>
<keyword evidence="9 14" id="KW-0472">Membrane</keyword>
<evidence type="ECO:0000256" key="9">
    <source>
        <dbReference type="ARBA" id="ARBA00023136"/>
    </source>
</evidence>
<proteinExistence type="inferred from homology"/>
<feature type="domain" description="C-X-C motif chemokine 16" evidence="16">
    <location>
        <begin position="19"/>
        <end position="91"/>
    </location>
</feature>
<keyword evidence="6 14" id="KW-0812">Transmembrane</keyword>
<dbReference type="PANTHER" id="PTHR14385:SF0">
    <property type="entry name" value="C-X-C MOTIF CHEMOKINE 16"/>
    <property type="match status" value="1"/>
</dbReference>
<dbReference type="InterPro" id="IPR026296">
    <property type="entry name" value="CXCL16"/>
</dbReference>
<evidence type="ECO:0000256" key="6">
    <source>
        <dbReference type="ARBA" id="ARBA00022692"/>
    </source>
</evidence>
<feature type="compositionally biased region" description="Pro residues" evidence="13">
    <location>
        <begin position="97"/>
        <end position="108"/>
    </location>
</feature>
<evidence type="ECO:0000256" key="8">
    <source>
        <dbReference type="ARBA" id="ARBA00022989"/>
    </source>
</evidence>
<keyword evidence="7 15" id="KW-0732">Signal</keyword>
<dbReference type="GO" id="GO:0016020">
    <property type="term" value="C:membrane"/>
    <property type="evidence" value="ECO:0007669"/>
    <property type="project" value="UniProtKB-SubCell"/>
</dbReference>
<evidence type="ECO:0000256" key="11">
    <source>
        <dbReference type="ARBA" id="ARBA00023180"/>
    </source>
</evidence>
<keyword evidence="8 14" id="KW-1133">Transmembrane helix</keyword>
<keyword evidence="11" id="KW-0325">Glycoprotein</keyword>
<evidence type="ECO:0000256" key="15">
    <source>
        <dbReference type="SAM" id="SignalP"/>
    </source>
</evidence>
<keyword evidence="5" id="KW-0202">Cytokine</keyword>
<protein>
    <recommendedName>
        <fullName evidence="3">C-X-C motif chemokine 16</fullName>
    </recommendedName>
    <alternativeName>
        <fullName evidence="12">Transmembrane chemokine CXCL16</fullName>
    </alternativeName>
</protein>
<keyword evidence="10" id="KW-1015">Disulfide bond</keyword>
<evidence type="ECO:0000256" key="7">
    <source>
        <dbReference type="ARBA" id="ARBA00022729"/>
    </source>
</evidence>
<dbReference type="GO" id="GO:0005615">
    <property type="term" value="C:extracellular space"/>
    <property type="evidence" value="ECO:0007669"/>
    <property type="project" value="UniProtKB-KW"/>
</dbReference>
<evidence type="ECO:0000259" key="16">
    <source>
        <dbReference type="Pfam" id="PF20902"/>
    </source>
</evidence>
<keyword evidence="4" id="KW-0145">Chemotaxis</keyword>
<dbReference type="GO" id="GO:0008009">
    <property type="term" value="F:chemokine activity"/>
    <property type="evidence" value="ECO:0007669"/>
    <property type="project" value="InterPro"/>
</dbReference>
<comment type="subcellular location">
    <subcellularLocation>
        <location evidence="1">Membrane</location>
        <topology evidence="1">Single-pass type I membrane protein</topology>
    </subcellularLocation>
</comment>
<dbReference type="GO" id="GO:0005041">
    <property type="term" value="F:low-density lipoprotein particle receptor activity"/>
    <property type="evidence" value="ECO:0007669"/>
    <property type="project" value="InterPro"/>
</dbReference>
<dbReference type="Proteomes" id="UP001178461">
    <property type="component" value="Chromosome 13"/>
</dbReference>
<dbReference type="PANTHER" id="PTHR14385">
    <property type="entry name" value="CXC CHEMOKINE LIGAND"/>
    <property type="match status" value="1"/>
</dbReference>
<evidence type="ECO:0000256" key="1">
    <source>
        <dbReference type="ARBA" id="ARBA00004479"/>
    </source>
</evidence>
<dbReference type="GO" id="GO:0005044">
    <property type="term" value="F:scavenger receptor activity"/>
    <property type="evidence" value="ECO:0007669"/>
    <property type="project" value="InterPro"/>
</dbReference>
<evidence type="ECO:0000256" key="4">
    <source>
        <dbReference type="ARBA" id="ARBA00022500"/>
    </source>
</evidence>
<organism evidence="17 18">
    <name type="scientific">Podarcis lilfordi</name>
    <name type="common">Lilford's wall lizard</name>
    <dbReference type="NCBI Taxonomy" id="74358"/>
    <lineage>
        <taxon>Eukaryota</taxon>
        <taxon>Metazoa</taxon>
        <taxon>Chordata</taxon>
        <taxon>Craniata</taxon>
        <taxon>Vertebrata</taxon>
        <taxon>Euteleostomi</taxon>
        <taxon>Lepidosauria</taxon>
        <taxon>Squamata</taxon>
        <taxon>Bifurcata</taxon>
        <taxon>Unidentata</taxon>
        <taxon>Episquamata</taxon>
        <taxon>Laterata</taxon>
        <taxon>Lacertibaenia</taxon>
        <taxon>Lacertidae</taxon>
        <taxon>Podarcis</taxon>
    </lineage>
</organism>
<dbReference type="GO" id="GO:0006898">
    <property type="term" value="P:receptor-mediated endocytosis"/>
    <property type="evidence" value="ECO:0007669"/>
    <property type="project" value="InterPro"/>
</dbReference>
<sequence>MGWRLPVLLAFLLAGPALGNEGAAAGTCGSCQKHSKKQGKLSKYPGRMKNWETCMDLVKFTFPQGDCYLGLKSSDWVQALMKEFPEKEKGLVMLSPSPAPPKPAPTSAPKPSTSQAPLSSQSPTVSLRVLDETSMGVLDETPATHPAPEVPKDATQPPMSTRSAAPLGHDPWAAGPASQAPQTTERGVSPTVVLSLLAVTLVAVAIATIVVCRRRHRQRQATLIPLGDPEEQIHLPHHREKT</sequence>
<dbReference type="GO" id="GO:0030307">
    <property type="term" value="P:positive regulation of cell growth"/>
    <property type="evidence" value="ECO:0007669"/>
    <property type="project" value="InterPro"/>
</dbReference>
<evidence type="ECO:0000256" key="10">
    <source>
        <dbReference type="ARBA" id="ARBA00023157"/>
    </source>
</evidence>
<feature type="chain" id="PRO_5041240399" description="C-X-C motif chemokine 16" evidence="15">
    <location>
        <begin position="20"/>
        <end position="242"/>
    </location>
</feature>
<evidence type="ECO:0000256" key="12">
    <source>
        <dbReference type="ARBA" id="ARBA00032815"/>
    </source>
</evidence>
<dbReference type="InterPro" id="IPR048585">
    <property type="entry name" value="CXCL16_dom"/>
</dbReference>